<dbReference type="OrthoDB" id="524060at2759"/>
<dbReference type="InterPro" id="IPR007461">
    <property type="entry name" value="Ysc84_actin-binding"/>
</dbReference>
<proteinExistence type="predicted"/>
<comment type="caution">
    <text evidence="2">The sequence shown here is derived from an EMBL/GenBank/DDBJ whole genome shotgun (WGS) entry which is preliminary data.</text>
</comment>
<dbReference type="PANTHER" id="PTHR15629:SF2">
    <property type="entry name" value="SH3 DOMAIN-CONTAINING YSC84-LIKE PROTEIN 1"/>
    <property type="match status" value="1"/>
</dbReference>
<evidence type="ECO:0000313" key="3">
    <source>
        <dbReference type="Proteomes" id="UP000612055"/>
    </source>
</evidence>
<dbReference type="PANTHER" id="PTHR15629">
    <property type="entry name" value="SH3YL1 PROTEIN"/>
    <property type="match status" value="1"/>
</dbReference>
<keyword evidence="3" id="KW-1185">Reference proteome</keyword>
<name>A0A836BWJ5_9CHLO</name>
<reference evidence="2" key="1">
    <citation type="journal article" date="2020" name="bioRxiv">
        <title>Comparative genomics of Chlamydomonas.</title>
        <authorList>
            <person name="Craig R.J."/>
            <person name="Hasan A.R."/>
            <person name="Ness R.W."/>
            <person name="Keightley P.D."/>
        </authorList>
    </citation>
    <scope>NUCLEOTIDE SEQUENCE</scope>
    <source>
        <strain evidence="2">CCAP 11/70</strain>
    </source>
</reference>
<gene>
    <name evidence="2" type="ORF">HYH03_010129</name>
</gene>
<evidence type="ECO:0000259" key="1">
    <source>
        <dbReference type="Pfam" id="PF04366"/>
    </source>
</evidence>
<organism evidence="2 3">
    <name type="scientific">Edaphochlamys debaryana</name>
    <dbReference type="NCBI Taxonomy" id="47281"/>
    <lineage>
        <taxon>Eukaryota</taxon>
        <taxon>Viridiplantae</taxon>
        <taxon>Chlorophyta</taxon>
        <taxon>core chlorophytes</taxon>
        <taxon>Chlorophyceae</taxon>
        <taxon>CS clade</taxon>
        <taxon>Chlamydomonadales</taxon>
        <taxon>Chlamydomonadales incertae sedis</taxon>
        <taxon>Edaphochlamys</taxon>
    </lineage>
</organism>
<dbReference type="Pfam" id="PF04366">
    <property type="entry name" value="Ysc84"/>
    <property type="match status" value="1"/>
</dbReference>
<dbReference type="Proteomes" id="UP000612055">
    <property type="component" value="Unassembled WGS sequence"/>
</dbReference>
<dbReference type="InterPro" id="IPR051702">
    <property type="entry name" value="SH3_domain_YSC84-like"/>
</dbReference>
<sequence length="228" mass="23809">MVKPDECLAEGAKVLSALIQAVESKHMSFPPGGLKGLKGLVLIHSKKGALGVGYETGSGVAINVGYNDDGSIYTSGPVPLKLSKLTVGVQLGFNNVFTMMAVYHYSQMEKLLSSAGAIVGKDINVAGLPYQHDNNIQNSKQITSITPLSGNADATQQDIKVITVSDSYMVCDFSLYGGSLGVDKALLDEMYGGGVEAKDVLGGKVPTPEAFKGAVDAISSTFTKLANM</sequence>
<dbReference type="EMBL" id="JAEHOE010000052">
    <property type="protein sequence ID" value="KAG2491560.1"/>
    <property type="molecule type" value="Genomic_DNA"/>
</dbReference>
<evidence type="ECO:0000313" key="2">
    <source>
        <dbReference type="EMBL" id="KAG2491560.1"/>
    </source>
</evidence>
<feature type="domain" description="Ysc84 actin-binding" evidence="1">
    <location>
        <begin position="84"/>
        <end position="219"/>
    </location>
</feature>
<dbReference type="GO" id="GO:0035091">
    <property type="term" value="F:phosphatidylinositol binding"/>
    <property type="evidence" value="ECO:0007669"/>
    <property type="project" value="TreeGrafter"/>
</dbReference>
<accession>A0A836BWJ5</accession>
<dbReference type="AlphaFoldDB" id="A0A836BWJ5"/>
<protein>
    <recommendedName>
        <fullName evidence="1">Ysc84 actin-binding domain-containing protein</fullName>
    </recommendedName>
</protein>